<accession>A0ABR8S2P3</accession>
<evidence type="ECO:0000256" key="5">
    <source>
        <dbReference type="ARBA" id="ARBA00022801"/>
    </source>
</evidence>
<reference evidence="8 9" key="1">
    <citation type="submission" date="2020-08" db="EMBL/GenBank/DDBJ databases">
        <title>A Genomic Blueprint of the Chicken Gut Microbiome.</title>
        <authorList>
            <person name="Gilroy R."/>
            <person name="Ravi A."/>
            <person name="Getino M."/>
            <person name="Pursley I."/>
            <person name="Horton D.L."/>
            <person name="Alikhan N.-F."/>
            <person name="Baker D."/>
            <person name="Gharbi K."/>
            <person name="Hall N."/>
            <person name="Watson M."/>
            <person name="Adriaenssens E.M."/>
            <person name="Foster-Nyarko E."/>
            <person name="Jarju S."/>
            <person name="Secka A."/>
            <person name="Antonio M."/>
            <person name="Oren A."/>
            <person name="Chaudhuri R."/>
            <person name="La Ragione R.M."/>
            <person name="Hildebrand F."/>
            <person name="Pallen M.J."/>
        </authorList>
    </citation>
    <scope>NUCLEOTIDE SEQUENCE [LARGE SCALE GENOMIC DNA]</scope>
    <source>
        <strain evidence="8 9">Sa4CUA7</strain>
    </source>
</reference>
<keyword evidence="9" id="KW-1185">Reference proteome</keyword>
<proteinExistence type="inferred from homology"/>
<dbReference type="InterPro" id="IPR017853">
    <property type="entry name" value="GH"/>
</dbReference>
<dbReference type="Proteomes" id="UP000648352">
    <property type="component" value="Unassembled WGS sequence"/>
</dbReference>
<dbReference type="PRINTS" id="PR00741">
    <property type="entry name" value="GLHYDRLASE29"/>
</dbReference>
<dbReference type="RefSeq" id="WP_191718885.1">
    <property type="nucleotide sequence ID" value="NZ_JACSQP010000004.1"/>
</dbReference>
<dbReference type="Pfam" id="PF01120">
    <property type="entry name" value="Alpha_L_fucos"/>
    <property type="match status" value="1"/>
</dbReference>
<dbReference type="EMBL" id="JACSQP010000004">
    <property type="protein sequence ID" value="MBD7957720.1"/>
    <property type="molecule type" value="Genomic_DNA"/>
</dbReference>
<name>A0ABR8S2P3_9MICO</name>
<dbReference type="Gene3D" id="3.20.20.80">
    <property type="entry name" value="Glycosidases"/>
    <property type="match status" value="1"/>
</dbReference>
<feature type="domain" description="Glycoside hydrolase family 29 N-terminal" evidence="7">
    <location>
        <begin position="18"/>
        <end position="355"/>
    </location>
</feature>
<comment type="function">
    <text evidence="1">Alpha-L-fucosidase is responsible for hydrolyzing the alpha-1,6-linked fucose joined to the reducing-end N-acetylglucosamine of the carbohydrate moieties of glycoproteins.</text>
</comment>
<dbReference type="PANTHER" id="PTHR10030">
    <property type="entry name" value="ALPHA-L-FUCOSIDASE"/>
    <property type="match status" value="1"/>
</dbReference>
<dbReference type="SUPFAM" id="SSF51445">
    <property type="entry name" value="(Trans)glycosidases"/>
    <property type="match status" value="1"/>
</dbReference>
<evidence type="ECO:0000256" key="4">
    <source>
        <dbReference type="ARBA" id="ARBA00022729"/>
    </source>
</evidence>
<dbReference type="InterPro" id="IPR016286">
    <property type="entry name" value="FUC_metazoa-typ"/>
</dbReference>
<keyword evidence="6" id="KW-0326">Glycosidase</keyword>
<dbReference type="PIRSF" id="PIRSF001092">
    <property type="entry name" value="Alpha-L-fucosidase"/>
    <property type="match status" value="1"/>
</dbReference>
<evidence type="ECO:0000313" key="8">
    <source>
        <dbReference type="EMBL" id="MBD7957720.1"/>
    </source>
</evidence>
<dbReference type="PANTHER" id="PTHR10030:SF37">
    <property type="entry name" value="ALPHA-L-FUCOSIDASE-RELATED"/>
    <property type="match status" value="1"/>
</dbReference>
<dbReference type="SMART" id="SM00812">
    <property type="entry name" value="Alpha_L_fucos"/>
    <property type="match status" value="1"/>
</dbReference>
<evidence type="ECO:0000256" key="2">
    <source>
        <dbReference type="ARBA" id="ARBA00007951"/>
    </source>
</evidence>
<keyword evidence="5" id="KW-0378">Hydrolase</keyword>
<keyword evidence="4" id="KW-0732">Signal</keyword>
<protein>
    <recommendedName>
        <fullName evidence="3">alpha-L-fucosidase</fullName>
        <ecNumber evidence="3">3.2.1.51</ecNumber>
    </recommendedName>
</protein>
<organism evidence="8 9">
    <name type="scientific">Microbacterium pullorum</name>
    <dbReference type="NCBI Taxonomy" id="2762236"/>
    <lineage>
        <taxon>Bacteria</taxon>
        <taxon>Bacillati</taxon>
        <taxon>Actinomycetota</taxon>
        <taxon>Actinomycetes</taxon>
        <taxon>Micrococcales</taxon>
        <taxon>Microbacteriaceae</taxon>
        <taxon>Microbacterium</taxon>
    </lineage>
</organism>
<dbReference type="InterPro" id="IPR000933">
    <property type="entry name" value="Glyco_hydro_29"/>
</dbReference>
<dbReference type="EC" id="3.2.1.51" evidence="3"/>
<evidence type="ECO:0000259" key="7">
    <source>
        <dbReference type="Pfam" id="PF01120"/>
    </source>
</evidence>
<evidence type="ECO:0000313" key="9">
    <source>
        <dbReference type="Proteomes" id="UP000648352"/>
    </source>
</evidence>
<dbReference type="InterPro" id="IPR057739">
    <property type="entry name" value="Glyco_hydro_29_N"/>
</dbReference>
<evidence type="ECO:0000256" key="6">
    <source>
        <dbReference type="ARBA" id="ARBA00023295"/>
    </source>
</evidence>
<evidence type="ECO:0000256" key="1">
    <source>
        <dbReference type="ARBA" id="ARBA00004071"/>
    </source>
</evidence>
<sequence>MAMFTAEPKRPEAYEGFRRETPEWFKDAKLGIFVHWGPYSVPAWAEPIGALGTIDKETWQKHNPYAEWYYNTIRIEGSPAQEHQREVYDGADYDAFLDAWKAESFDADEIMALVARTGARYFVPTTKHHDGVTLWDAPGTGDRNTVARGPKRDIVGEFRDAAERAGIRFGIYYSGGLDWHVGGQPPITSVIDDAHRPLDKAYADYAFEHVADLIEKYNPEVLWGDIEWPDAGKPDGEKSMAELFRRFYRARPEGVANDRWGETHWDFRTSEYEQGREQETGMWENCRGVGFSFGHNQIEDESNSLDAAGAVHHFVDVVARGGNFLLNIGPTAAGEVTPLQRATLEGLGAFNAAHGDAIFGSRVLDAAIAQPSDEPWVRWTRTGSAEAGFVAHAFVDAPVGTAVTLPVDAAAVDLSAAVGRSGARVYAGVESIVVHVEARDVPGPVRVDIPVR</sequence>
<gene>
    <name evidence="8" type="ORF">H9651_08720</name>
</gene>
<evidence type="ECO:0000256" key="3">
    <source>
        <dbReference type="ARBA" id="ARBA00012662"/>
    </source>
</evidence>
<comment type="caution">
    <text evidence="8">The sequence shown here is derived from an EMBL/GenBank/DDBJ whole genome shotgun (WGS) entry which is preliminary data.</text>
</comment>
<comment type="similarity">
    <text evidence="2">Belongs to the glycosyl hydrolase 29 family.</text>
</comment>